<dbReference type="PROSITE" id="PS50042">
    <property type="entry name" value="CNMP_BINDING_3"/>
    <property type="match status" value="1"/>
</dbReference>
<dbReference type="EMBL" id="LAZR01000022">
    <property type="protein sequence ID" value="KKO04545.1"/>
    <property type="molecule type" value="Genomic_DNA"/>
</dbReference>
<dbReference type="InterPro" id="IPR014710">
    <property type="entry name" value="RmlC-like_jellyroll"/>
</dbReference>
<dbReference type="CDD" id="cd00092">
    <property type="entry name" value="HTH_CRP"/>
    <property type="match status" value="1"/>
</dbReference>
<gene>
    <name evidence="6" type="ORF">LCGC14_0083720</name>
</gene>
<dbReference type="Gene3D" id="1.10.10.10">
    <property type="entry name" value="Winged helix-like DNA-binding domain superfamily/Winged helix DNA-binding domain"/>
    <property type="match status" value="1"/>
</dbReference>
<keyword evidence="1" id="KW-0805">Transcription regulation</keyword>
<feature type="domain" description="Cyclic nucleotide-binding" evidence="4">
    <location>
        <begin position="38"/>
        <end position="86"/>
    </location>
</feature>
<dbReference type="AlphaFoldDB" id="A0A0F9VKF6"/>
<keyword evidence="2" id="KW-0238">DNA-binding</keyword>
<evidence type="ECO:0000256" key="3">
    <source>
        <dbReference type="ARBA" id="ARBA00023163"/>
    </source>
</evidence>
<feature type="domain" description="HTH crp-type" evidence="5">
    <location>
        <begin position="141"/>
        <end position="211"/>
    </location>
</feature>
<dbReference type="Pfam" id="PF00027">
    <property type="entry name" value="cNMP_binding"/>
    <property type="match status" value="1"/>
</dbReference>
<evidence type="ECO:0000259" key="5">
    <source>
        <dbReference type="PROSITE" id="PS51063"/>
    </source>
</evidence>
<dbReference type="Gene3D" id="2.60.120.10">
    <property type="entry name" value="Jelly Rolls"/>
    <property type="match status" value="1"/>
</dbReference>
<dbReference type="GO" id="GO:0003677">
    <property type="term" value="F:DNA binding"/>
    <property type="evidence" value="ECO:0007669"/>
    <property type="project" value="UniProtKB-KW"/>
</dbReference>
<comment type="caution">
    <text evidence="6">The sequence shown here is derived from an EMBL/GenBank/DDBJ whole genome shotgun (WGS) entry which is preliminary data.</text>
</comment>
<dbReference type="InterPro" id="IPR000595">
    <property type="entry name" value="cNMP-bd_dom"/>
</dbReference>
<evidence type="ECO:0000256" key="2">
    <source>
        <dbReference type="ARBA" id="ARBA00023125"/>
    </source>
</evidence>
<dbReference type="PRINTS" id="PR00034">
    <property type="entry name" value="HTHCRP"/>
</dbReference>
<reference evidence="6" key="1">
    <citation type="journal article" date="2015" name="Nature">
        <title>Complex archaea that bridge the gap between prokaryotes and eukaryotes.</title>
        <authorList>
            <person name="Spang A."/>
            <person name="Saw J.H."/>
            <person name="Jorgensen S.L."/>
            <person name="Zaremba-Niedzwiedzka K."/>
            <person name="Martijn J."/>
            <person name="Lind A.E."/>
            <person name="van Eijk R."/>
            <person name="Schleper C."/>
            <person name="Guy L."/>
            <person name="Ettema T.J."/>
        </authorList>
    </citation>
    <scope>NUCLEOTIDE SEQUENCE</scope>
</reference>
<dbReference type="InterPro" id="IPR036390">
    <property type="entry name" value="WH_DNA-bd_sf"/>
</dbReference>
<dbReference type="SMART" id="SM00100">
    <property type="entry name" value="cNMP"/>
    <property type="match status" value="1"/>
</dbReference>
<proteinExistence type="predicted"/>
<evidence type="ECO:0000259" key="4">
    <source>
        <dbReference type="PROSITE" id="PS50042"/>
    </source>
</evidence>
<protein>
    <recommendedName>
        <fullName evidence="7">HTH crp-type domain-containing protein</fullName>
    </recommendedName>
</protein>
<dbReference type="CDD" id="cd00038">
    <property type="entry name" value="CAP_ED"/>
    <property type="match status" value="1"/>
</dbReference>
<dbReference type="SUPFAM" id="SSF46785">
    <property type="entry name" value="Winged helix' DNA-binding domain"/>
    <property type="match status" value="1"/>
</dbReference>
<organism evidence="6">
    <name type="scientific">marine sediment metagenome</name>
    <dbReference type="NCBI Taxonomy" id="412755"/>
    <lineage>
        <taxon>unclassified sequences</taxon>
        <taxon>metagenomes</taxon>
        <taxon>ecological metagenomes</taxon>
    </lineage>
</organism>
<dbReference type="InterPro" id="IPR036388">
    <property type="entry name" value="WH-like_DNA-bd_sf"/>
</dbReference>
<evidence type="ECO:0000256" key="1">
    <source>
        <dbReference type="ARBA" id="ARBA00023015"/>
    </source>
</evidence>
<keyword evidence="3" id="KW-0804">Transcription</keyword>
<name>A0A0F9VKF6_9ZZZZ</name>
<evidence type="ECO:0000313" key="6">
    <source>
        <dbReference type="EMBL" id="KKO04545.1"/>
    </source>
</evidence>
<dbReference type="SUPFAM" id="SSF51206">
    <property type="entry name" value="cAMP-binding domain-like"/>
    <property type="match status" value="1"/>
</dbReference>
<accession>A0A0F9VKF6</accession>
<evidence type="ECO:0008006" key="7">
    <source>
        <dbReference type="Google" id="ProtNLM"/>
    </source>
</evidence>
<dbReference type="Pfam" id="PF13545">
    <property type="entry name" value="HTH_Crp_2"/>
    <property type="match status" value="1"/>
</dbReference>
<dbReference type="InterPro" id="IPR012318">
    <property type="entry name" value="HTH_CRP"/>
</dbReference>
<dbReference type="GO" id="GO:0006355">
    <property type="term" value="P:regulation of DNA-templated transcription"/>
    <property type="evidence" value="ECO:0007669"/>
    <property type="project" value="InterPro"/>
</dbReference>
<sequence>MLASTLAQSPLRSHPFTIDHPAFPSAAASPRPQIVSFFQAGAEIYAAGDPAGSLYRVEFGAVRVYRLLADGRRQIVAFHLSDETFGFEAGVEREFFAEAINTTSICRRPLSVIDDSAPDILSLAMQCLTMTQKYLLVLARHSAFERVASFLAEMAERQGDLEHVHLPMSRMDIADHLGLTIETVSRTFTRLKEQRLIELVDSRDIRILRRRALLEISE</sequence>
<dbReference type="SMART" id="SM00419">
    <property type="entry name" value="HTH_CRP"/>
    <property type="match status" value="1"/>
</dbReference>
<dbReference type="PROSITE" id="PS51063">
    <property type="entry name" value="HTH_CRP_2"/>
    <property type="match status" value="1"/>
</dbReference>
<dbReference type="InterPro" id="IPR018490">
    <property type="entry name" value="cNMP-bd_dom_sf"/>
</dbReference>